<accession>A0A0C3D700</accession>
<dbReference type="Proteomes" id="UP000054321">
    <property type="component" value="Unassembled WGS sequence"/>
</dbReference>
<dbReference type="InParanoid" id="A0A0C3D700"/>
<dbReference type="InterPro" id="IPR001623">
    <property type="entry name" value="DnaJ_domain"/>
</dbReference>
<organism evidence="2 3">
    <name type="scientific">Oidiodendron maius (strain Zn)</name>
    <dbReference type="NCBI Taxonomy" id="913774"/>
    <lineage>
        <taxon>Eukaryota</taxon>
        <taxon>Fungi</taxon>
        <taxon>Dikarya</taxon>
        <taxon>Ascomycota</taxon>
        <taxon>Pezizomycotina</taxon>
        <taxon>Leotiomycetes</taxon>
        <taxon>Leotiomycetes incertae sedis</taxon>
        <taxon>Myxotrichaceae</taxon>
        <taxon>Oidiodendron</taxon>
    </lineage>
</organism>
<dbReference type="Gene3D" id="1.10.287.110">
    <property type="entry name" value="DnaJ domain"/>
    <property type="match status" value="1"/>
</dbReference>
<dbReference type="SMART" id="SM00271">
    <property type="entry name" value="DnaJ"/>
    <property type="match status" value="1"/>
</dbReference>
<reference evidence="3" key="2">
    <citation type="submission" date="2015-01" db="EMBL/GenBank/DDBJ databases">
        <title>Evolutionary Origins and Diversification of the Mycorrhizal Mutualists.</title>
        <authorList>
            <consortium name="DOE Joint Genome Institute"/>
            <consortium name="Mycorrhizal Genomics Consortium"/>
            <person name="Kohler A."/>
            <person name="Kuo A."/>
            <person name="Nagy L.G."/>
            <person name="Floudas D."/>
            <person name="Copeland A."/>
            <person name="Barry K.W."/>
            <person name="Cichocki N."/>
            <person name="Veneault-Fourrey C."/>
            <person name="LaButti K."/>
            <person name="Lindquist E.A."/>
            <person name="Lipzen A."/>
            <person name="Lundell T."/>
            <person name="Morin E."/>
            <person name="Murat C."/>
            <person name="Riley R."/>
            <person name="Ohm R."/>
            <person name="Sun H."/>
            <person name="Tunlid A."/>
            <person name="Henrissat B."/>
            <person name="Grigoriev I.V."/>
            <person name="Hibbett D.S."/>
            <person name="Martin F."/>
        </authorList>
    </citation>
    <scope>NUCLEOTIDE SEQUENCE [LARGE SCALE GENOMIC DNA]</scope>
    <source>
        <strain evidence="3">Zn</strain>
    </source>
</reference>
<dbReference type="OrthoDB" id="442087at2759"/>
<evidence type="ECO:0000313" key="3">
    <source>
        <dbReference type="Proteomes" id="UP000054321"/>
    </source>
</evidence>
<dbReference type="HOGENOM" id="CLU_1251012_0_0_1"/>
<dbReference type="GO" id="GO:0071218">
    <property type="term" value="P:cellular response to misfolded protein"/>
    <property type="evidence" value="ECO:0007669"/>
    <property type="project" value="TreeGrafter"/>
</dbReference>
<dbReference type="GO" id="GO:0005789">
    <property type="term" value="C:endoplasmic reticulum membrane"/>
    <property type="evidence" value="ECO:0007669"/>
    <property type="project" value="TreeGrafter"/>
</dbReference>
<dbReference type="EMBL" id="KN832881">
    <property type="protein sequence ID" value="KIM97672.1"/>
    <property type="molecule type" value="Genomic_DNA"/>
</dbReference>
<dbReference type="GO" id="GO:0030544">
    <property type="term" value="F:Hsp70 protein binding"/>
    <property type="evidence" value="ECO:0007669"/>
    <property type="project" value="TreeGrafter"/>
</dbReference>
<sequence length="221" mass="25838">MADYYEIVGVSSDATFDIIKATYRQRARVLHPDKNHASDATEAFQRLGHAWDTLKDEKRRGLYDHQLNAEKPKHGQSAPVSSFPEPAKAPYTFYQHDNYSEEEKPFFFFENLKDFPLVDSFRFYAPEHPDKPLRTGDDIANAHVDLRQMKTEYNIRLKNTARASKATYATRNVQQSEEDAMQYARGRWEMVQCWAEITAFEGAITERFEELVRESLERMKL</sequence>
<dbReference type="InterPro" id="IPR018253">
    <property type="entry name" value="DnaJ_domain_CS"/>
</dbReference>
<protein>
    <recommendedName>
        <fullName evidence="1">J domain-containing protein</fullName>
    </recommendedName>
</protein>
<gene>
    <name evidence="2" type="ORF">OIDMADRAFT_57191</name>
</gene>
<dbReference type="PANTHER" id="PTHR43908">
    <property type="entry name" value="AT29763P-RELATED"/>
    <property type="match status" value="1"/>
</dbReference>
<dbReference type="CDD" id="cd06257">
    <property type="entry name" value="DnaJ"/>
    <property type="match status" value="1"/>
</dbReference>
<feature type="domain" description="J" evidence="1">
    <location>
        <begin position="3"/>
        <end position="67"/>
    </location>
</feature>
<dbReference type="InterPro" id="IPR051100">
    <property type="entry name" value="DnaJ_subfamily_B/C"/>
</dbReference>
<dbReference type="InterPro" id="IPR036869">
    <property type="entry name" value="J_dom_sf"/>
</dbReference>
<dbReference type="PROSITE" id="PS00636">
    <property type="entry name" value="DNAJ_1"/>
    <property type="match status" value="1"/>
</dbReference>
<evidence type="ECO:0000259" key="1">
    <source>
        <dbReference type="PROSITE" id="PS50076"/>
    </source>
</evidence>
<dbReference type="AlphaFoldDB" id="A0A0C3D700"/>
<dbReference type="PROSITE" id="PS50076">
    <property type="entry name" value="DNAJ_2"/>
    <property type="match status" value="1"/>
</dbReference>
<name>A0A0C3D700_OIDMZ</name>
<reference evidence="2 3" key="1">
    <citation type="submission" date="2014-04" db="EMBL/GenBank/DDBJ databases">
        <authorList>
            <consortium name="DOE Joint Genome Institute"/>
            <person name="Kuo A."/>
            <person name="Martino E."/>
            <person name="Perotto S."/>
            <person name="Kohler A."/>
            <person name="Nagy L.G."/>
            <person name="Floudas D."/>
            <person name="Copeland A."/>
            <person name="Barry K.W."/>
            <person name="Cichocki N."/>
            <person name="Veneault-Fourrey C."/>
            <person name="LaButti K."/>
            <person name="Lindquist E.A."/>
            <person name="Lipzen A."/>
            <person name="Lundell T."/>
            <person name="Morin E."/>
            <person name="Murat C."/>
            <person name="Sun H."/>
            <person name="Tunlid A."/>
            <person name="Henrissat B."/>
            <person name="Grigoriev I.V."/>
            <person name="Hibbett D.S."/>
            <person name="Martin F."/>
            <person name="Nordberg H.P."/>
            <person name="Cantor M.N."/>
            <person name="Hua S.X."/>
        </authorList>
    </citation>
    <scope>NUCLEOTIDE SEQUENCE [LARGE SCALE GENOMIC DNA]</scope>
    <source>
        <strain evidence="2 3">Zn</strain>
    </source>
</reference>
<dbReference type="Pfam" id="PF00226">
    <property type="entry name" value="DnaJ"/>
    <property type="match status" value="1"/>
</dbReference>
<proteinExistence type="predicted"/>
<dbReference type="PANTHER" id="PTHR43908:SF3">
    <property type="entry name" value="AT29763P-RELATED"/>
    <property type="match status" value="1"/>
</dbReference>
<evidence type="ECO:0000313" key="2">
    <source>
        <dbReference type="EMBL" id="KIM97672.1"/>
    </source>
</evidence>
<dbReference type="STRING" id="913774.A0A0C3D700"/>
<keyword evidence="3" id="KW-1185">Reference proteome</keyword>
<dbReference type="PRINTS" id="PR00625">
    <property type="entry name" value="JDOMAIN"/>
</dbReference>
<dbReference type="SUPFAM" id="SSF46565">
    <property type="entry name" value="Chaperone J-domain"/>
    <property type="match status" value="1"/>
</dbReference>